<dbReference type="AlphaFoldDB" id="A0A0C2NMA1"/>
<sequence length="1191" mass="128066">MRFRFGDDYVLKSKGSTDVQTLDSTSKDEIFDQFSQISKHLGSKEFLKFLTKIKDSGDREIDELVDRCKNIALEQVPDSVTNLVVRLKKFALDYEQEEENIRLTHIKNHVSQIKEIYREIEENINVGDKYFYELQDVSDQLYPHWHSTVSIVTKLVNGPPETADKDLLLELLSILKDTVRQFRIKSNYVKVVRDKNAVDKIIVSNNRPLTKNNSDNGNEKITDRSTSMSKESYYRESQDGTPETASQEEVEEITDHLESIDDVIDEVSRYEIQSTPTRTTEKCATPEKDVISIQDVERPEISKKYSEIVKPDFPVKYSPIRPSNVKSVISTSILKKGLDIKSSPISPSVPPQTILESQKQLDVQSSDTIPFESSGSSAKGLAGLRKLGNLTDSFKNLSGISGESPENVDKPEQKSDKSSLKKDEIKIKSTKFDKNKLIMGTEFRPGHESLSFIDSQSEAYSPIKECSFEESNVSEISMSIESDSKVYNTSPPIVSTPPTPVLQPQQVSDTRSKTLDSQKPETIGGPNISSFGALSLGGTMGIKKAENKQDDQKEQDAISEPIGPQPNQSITSEVSETQNQTNNISLENKSAIQTEQSSTTNESVSNTTTALNLTAPSLKGDLKESIGGQKGIFQPAFNPFPFSGNSSFKPTILSVTQPSLSFPNFPKMTGETPVAPKSSDTQQNLPATKIDEVKVSEPNVQENPIPPTEAELAFKTVTSNAHEPGTFKTFVPPTVPMDTDIAKEVPAAISVKPIPSASAFSTFPTATTLSTSSISQNFSTLATTSSNEVTTPSITNSFVPQVTSPQTSIKVLTAGIGQLPTFGTQSNFGTVSGGFGQSSGTVKVPSFGQLSGFSSATNIGQVPSTSSQTGFTGFPKVAGFGQITGLGQFPTSTFGQTSGFSQLSTAGVPSNAFTSFEGVARPTMAVSNTLPQTPFVPNVTSTIGNFPVQTPSATISNQSQNLQTNTPIQNIGSSFGSAIPSGSFFPIQPPANAQPSFSNQIPSSSFSQFQPNKAQSFGGSSAVSGTTTGFAPFPSSSGMFGSFAPSSSQQNPSSFSSAFSAQQSTFTSTAVPPSSLSSQFGSMSMTNQPQVGTSPFSNPSLASGQQGEKKSGLFSIPDSFNKYSSTQTPVQGSMGGSSMTATTKFNPMPVSFGSFSAISTPQPTQATAKLSQSPFANLIAQNQQNNQNRFS</sequence>
<feature type="compositionally biased region" description="Low complexity" evidence="1">
    <location>
        <begin position="1068"/>
        <end position="1084"/>
    </location>
</feature>
<gene>
    <name evidence="2" type="ORF">RF11_10420</name>
</gene>
<protein>
    <submittedName>
        <fullName evidence="2">Uncharacterized protein</fullName>
    </submittedName>
</protein>
<dbReference type="Proteomes" id="UP000031668">
    <property type="component" value="Unassembled WGS sequence"/>
</dbReference>
<feature type="compositionally biased region" description="Basic and acidic residues" evidence="1">
    <location>
        <begin position="510"/>
        <end position="519"/>
    </location>
</feature>
<evidence type="ECO:0000313" key="2">
    <source>
        <dbReference type="EMBL" id="KII75127.1"/>
    </source>
</evidence>
<feature type="compositionally biased region" description="Polar residues" evidence="1">
    <location>
        <begin position="207"/>
        <end position="216"/>
    </location>
</feature>
<evidence type="ECO:0000313" key="3">
    <source>
        <dbReference type="Proteomes" id="UP000031668"/>
    </source>
</evidence>
<accession>A0A0C2NMA1</accession>
<feature type="region of interest" description="Disordered" evidence="1">
    <location>
        <begin position="984"/>
        <end position="1021"/>
    </location>
</feature>
<feature type="compositionally biased region" description="Basic and acidic residues" evidence="1">
    <location>
        <begin position="407"/>
        <end position="422"/>
    </location>
</feature>
<reference evidence="2 3" key="1">
    <citation type="journal article" date="2014" name="Genome Biol. Evol.">
        <title>The genome of the myxosporean Thelohanellus kitauei shows adaptations to nutrient acquisition within its fish host.</title>
        <authorList>
            <person name="Yang Y."/>
            <person name="Xiong J."/>
            <person name="Zhou Z."/>
            <person name="Huo F."/>
            <person name="Miao W."/>
            <person name="Ran C."/>
            <person name="Liu Y."/>
            <person name="Zhang J."/>
            <person name="Feng J."/>
            <person name="Wang M."/>
            <person name="Wang M."/>
            <person name="Wang L."/>
            <person name="Yao B."/>
        </authorList>
    </citation>
    <scope>NUCLEOTIDE SEQUENCE [LARGE SCALE GENOMIC DNA]</scope>
    <source>
        <strain evidence="2">Wuqing</strain>
    </source>
</reference>
<feature type="compositionally biased region" description="Low complexity" evidence="1">
    <location>
        <begin position="994"/>
        <end position="1021"/>
    </location>
</feature>
<feature type="compositionally biased region" description="Basic and acidic residues" evidence="1">
    <location>
        <begin position="543"/>
        <end position="556"/>
    </location>
</feature>
<feature type="region of interest" description="Disordered" evidence="1">
    <location>
        <begin position="398"/>
        <end position="422"/>
    </location>
</feature>
<feature type="region of interest" description="Disordered" evidence="1">
    <location>
        <begin position="207"/>
        <end position="249"/>
    </location>
</feature>
<proteinExistence type="predicted"/>
<dbReference type="OrthoDB" id="5585087at2759"/>
<evidence type="ECO:0000256" key="1">
    <source>
        <dbReference type="SAM" id="MobiDB-lite"/>
    </source>
</evidence>
<dbReference type="EMBL" id="JWZT01000019">
    <property type="protein sequence ID" value="KII75127.1"/>
    <property type="molecule type" value="Genomic_DNA"/>
</dbReference>
<feature type="compositionally biased region" description="Polar residues" evidence="1">
    <location>
        <begin position="1085"/>
        <end position="1106"/>
    </location>
</feature>
<comment type="caution">
    <text evidence="2">The sequence shown here is derived from an EMBL/GenBank/DDBJ whole genome shotgun (WGS) entry which is preliminary data.</text>
</comment>
<feature type="region of interest" description="Disordered" evidence="1">
    <location>
        <begin position="487"/>
        <end position="578"/>
    </location>
</feature>
<organism evidence="2 3">
    <name type="scientific">Thelohanellus kitauei</name>
    <name type="common">Myxosporean</name>
    <dbReference type="NCBI Taxonomy" id="669202"/>
    <lineage>
        <taxon>Eukaryota</taxon>
        <taxon>Metazoa</taxon>
        <taxon>Cnidaria</taxon>
        <taxon>Myxozoa</taxon>
        <taxon>Myxosporea</taxon>
        <taxon>Bivalvulida</taxon>
        <taxon>Platysporina</taxon>
        <taxon>Myxobolidae</taxon>
        <taxon>Thelohanellus</taxon>
    </lineage>
</organism>
<name>A0A0C2NMA1_THEKT</name>
<keyword evidence="3" id="KW-1185">Reference proteome</keyword>
<feature type="compositionally biased region" description="Polar residues" evidence="1">
    <location>
        <begin position="565"/>
        <end position="578"/>
    </location>
</feature>
<feature type="region of interest" description="Disordered" evidence="1">
    <location>
        <begin position="1068"/>
        <end position="1118"/>
    </location>
</feature>